<evidence type="ECO:0000313" key="1">
    <source>
        <dbReference type="EMBL" id="UWP85672.1"/>
    </source>
</evidence>
<reference evidence="1" key="1">
    <citation type="submission" date="2021-04" db="EMBL/GenBank/DDBJ databases">
        <authorList>
            <person name="Hartkoorn R.C."/>
            <person name="Beaudoing E."/>
            <person name="Hot D."/>
        </authorList>
    </citation>
    <scope>NUCLEOTIDE SEQUENCE</scope>
    <source>
        <strain evidence="1">NRRL B-16292</strain>
    </source>
</reference>
<name>A0ABY5W6G5_9ACTN</name>
<dbReference type="Proteomes" id="UP001059617">
    <property type="component" value="Chromosome"/>
</dbReference>
<dbReference type="RefSeq" id="WP_259863850.1">
    <property type="nucleotide sequence ID" value="NZ_BAAAST010000012.1"/>
</dbReference>
<evidence type="ECO:0000313" key="2">
    <source>
        <dbReference type="Proteomes" id="UP001059617"/>
    </source>
</evidence>
<organism evidence="1 2">
    <name type="scientific">Dactylosporangium fulvum</name>
    <dbReference type="NCBI Taxonomy" id="53359"/>
    <lineage>
        <taxon>Bacteria</taxon>
        <taxon>Bacillati</taxon>
        <taxon>Actinomycetota</taxon>
        <taxon>Actinomycetes</taxon>
        <taxon>Micromonosporales</taxon>
        <taxon>Micromonosporaceae</taxon>
        <taxon>Dactylosporangium</taxon>
    </lineage>
</organism>
<accession>A0ABY5W6G5</accession>
<reference evidence="1" key="2">
    <citation type="submission" date="2022-09" db="EMBL/GenBank/DDBJ databases">
        <title>Biosynthetic gene clusters of Dactylosporangioum fulvum.</title>
        <authorList>
            <person name="Caradec T."/>
        </authorList>
    </citation>
    <scope>NUCLEOTIDE SEQUENCE</scope>
    <source>
        <strain evidence="1">NRRL B-16292</strain>
    </source>
</reference>
<proteinExistence type="predicted"/>
<sequence>MAWGIAAAALVVGALSAVRQPLLVVTVARRYAVVVPAVVGVRRLLRHQRAEHPVA</sequence>
<keyword evidence="2" id="KW-1185">Reference proteome</keyword>
<protein>
    <submittedName>
        <fullName evidence="1">Uncharacterized protein</fullName>
    </submittedName>
</protein>
<gene>
    <name evidence="1" type="ORF">Dfulv_16085</name>
</gene>
<dbReference type="EMBL" id="CP073720">
    <property type="protein sequence ID" value="UWP85672.1"/>
    <property type="molecule type" value="Genomic_DNA"/>
</dbReference>